<dbReference type="InterPro" id="IPR001314">
    <property type="entry name" value="Peptidase_S1A"/>
</dbReference>
<proteinExistence type="predicted"/>
<dbReference type="PROSITE" id="PS50240">
    <property type="entry name" value="TRYPSIN_DOM"/>
    <property type="match status" value="1"/>
</dbReference>
<dbReference type="RefSeq" id="XP_022243365.1">
    <property type="nucleotide sequence ID" value="XM_022387657.1"/>
</dbReference>
<sequence>MVVIIQQQIESYPGGAVQGYPGTGQGFLGQGLTQHVPQGSFDLSSLSGFDESQFQAFLQGQQIPPGALTGGSYPGSVLPPNSLPDSSNIQNRPIPNLPSIAVPGVTHPQGLPFPPGGKPGYQLPNPIAPPGTYSTCGKRNAFGIQGRVQNLQYHDDSAEFGEFPWQVAILRKIGPKDSLYACGGALIDSRWVVTAAHCLKKFQAGDLKIRLGEWDVNRDDEFYPYIEKYILEVHVHPRFISGNLKNDIALLLLDGPVNINSPHIAPACLPDLHDRFDGQRCWVSGWGKDAFGNNGKYQNVLRKVDMPIIGFKDCEARLQHTRLGRAYRLYPGFLCAGGEPGKDACEGDGGSPLVCENQNGLWKVVGLVSWGIGCGQPGVPGIYVNVGHYRPWIDSFINRYG</sequence>
<dbReference type="GeneID" id="106460554"/>
<dbReference type="InterPro" id="IPR001254">
    <property type="entry name" value="Trypsin_dom"/>
</dbReference>
<dbReference type="PANTHER" id="PTHR24258">
    <property type="entry name" value="SERINE PROTEASE-RELATED"/>
    <property type="match status" value="1"/>
</dbReference>
<evidence type="ECO:0000256" key="1">
    <source>
        <dbReference type="ARBA" id="ARBA00022820"/>
    </source>
</evidence>
<dbReference type="PRINTS" id="PR00722">
    <property type="entry name" value="CHYMOTRYPSIN"/>
</dbReference>
<organism evidence="3 4">
    <name type="scientific">Limulus polyphemus</name>
    <name type="common">Atlantic horseshoe crab</name>
    <dbReference type="NCBI Taxonomy" id="6850"/>
    <lineage>
        <taxon>Eukaryota</taxon>
        <taxon>Metazoa</taxon>
        <taxon>Ecdysozoa</taxon>
        <taxon>Arthropoda</taxon>
        <taxon>Chelicerata</taxon>
        <taxon>Merostomata</taxon>
        <taxon>Xiphosura</taxon>
        <taxon>Limulidae</taxon>
        <taxon>Limulus</taxon>
    </lineage>
</organism>
<name>A0ABM1SIB0_LIMPO</name>
<dbReference type="Gene3D" id="2.40.10.10">
    <property type="entry name" value="Trypsin-like serine proteases"/>
    <property type="match status" value="1"/>
</dbReference>
<dbReference type="InterPro" id="IPR043504">
    <property type="entry name" value="Peptidase_S1_PA_chymotrypsin"/>
</dbReference>
<feature type="domain" description="Peptidase S1" evidence="2">
    <location>
        <begin position="144"/>
        <end position="398"/>
    </location>
</feature>
<dbReference type="InterPro" id="IPR009003">
    <property type="entry name" value="Peptidase_S1_PA"/>
</dbReference>
<gene>
    <name evidence="4" type="primary">LOC106460554</name>
</gene>
<dbReference type="Pfam" id="PF00089">
    <property type="entry name" value="Trypsin"/>
    <property type="match status" value="1"/>
</dbReference>
<dbReference type="PROSITE" id="PS00134">
    <property type="entry name" value="TRYPSIN_HIS"/>
    <property type="match status" value="1"/>
</dbReference>
<reference evidence="4" key="1">
    <citation type="submission" date="2025-08" db="UniProtKB">
        <authorList>
            <consortium name="RefSeq"/>
        </authorList>
    </citation>
    <scope>IDENTIFICATION</scope>
    <source>
        <tissue evidence="4">Muscle</tissue>
    </source>
</reference>
<dbReference type="PANTHER" id="PTHR24258:SF129">
    <property type="entry name" value="LP15124P-RELATED"/>
    <property type="match status" value="1"/>
</dbReference>
<keyword evidence="3" id="KW-1185">Reference proteome</keyword>
<dbReference type="Proteomes" id="UP000694941">
    <property type="component" value="Unplaced"/>
</dbReference>
<accession>A0ABM1SIB0</accession>
<keyword evidence="1" id="KW-0353">Hemolymph clotting</keyword>
<dbReference type="InterPro" id="IPR018114">
    <property type="entry name" value="TRYPSIN_HIS"/>
</dbReference>
<dbReference type="SUPFAM" id="SSF50494">
    <property type="entry name" value="Trypsin-like serine proteases"/>
    <property type="match status" value="1"/>
</dbReference>
<evidence type="ECO:0000313" key="4">
    <source>
        <dbReference type="RefSeq" id="XP_022243365.1"/>
    </source>
</evidence>
<dbReference type="CDD" id="cd00190">
    <property type="entry name" value="Tryp_SPc"/>
    <property type="match status" value="1"/>
</dbReference>
<evidence type="ECO:0000259" key="2">
    <source>
        <dbReference type="PROSITE" id="PS50240"/>
    </source>
</evidence>
<dbReference type="SMART" id="SM00020">
    <property type="entry name" value="Tryp_SPc"/>
    <property type="match status" value="1"/>
</dbReference>
<protein>
    <submittedName>
        <fullName evidence="4">Serine protease 42-like</fullName>
    </submittedName>
</protein>
<evidence type="ECO:0000313" key="3">
    <source>
        <dbReference type="Proteomes" id="UP000694941"/>
    </source>
</evidence>